<keyword evidence="3" id="KW-1185">Reference proteome</keyword>
<feature type="compositionally biased region" description="Polar residues" evidence="1">
    <location>
        <begin position="98"/>
        <end position="107"/>
    </location>
</feature>
<dbReference type="PANTHER" id="PTHR40460:SF1">
    <property type="entry name" value="CSBD-LIKE DOMAIN-CONTAINING PROTEIN"/>
    <property type="match status" value="1"/>
</dbReference>
<feature type="compositionally biased region" description="Basic and acidic residues" evidence="1">
    <location>
        <begin position="41"/>
        <end position="55"/>
    </location>
</feature>
<proteinExistence type="predicted"/>
<gene>
    <name evidence="2" type="ORF">GGU10DRAFT_388691</name>
</gene>
<evidence type="ECO:0000256" key="1">
    <source>
        <dbReference type="SAM" id="MobiDB-lite"/>
    </source>
</evidence>
<feature type="compositionally biased region" description="Polar residues" evidence="1">
    <location>
        <begin position="1"/>
        <end position="23"/>
    </location>
</feature>
<accession>A0AA38KVE1</accession>
<dbReference type="EMBL" id="MU793397">
    <property type="protein sequence ID" value="KAJ3783942.1"/>
    <property type="molecule type" value="Genomic_DNA"/>
</dbReference>
<feature type="region of interest" description="Disordered" evidence="1">
    <location>
        <begin position="82"/>
        <end position="107"/>
    </location>
</feature>
<evidence type="ECO:0000313" key="3">
    <source>
        <dbReference type="Proteomes" id="UP001163798"/>
    </source>
</evidence>
<feature type="region of interest" description="Disordered" evidence="1">
    <location>
        <begin position="1"/>
        <end position="55"/>
    </location>
</feature>
<sequence length="107" mass="11440">MSSDQTTSSEPSKANGQYNSMMGTTKEFIGNVTGADSWTQDGKEQHAKGEAEHDAAQATEYAKGTYDRAGGKIDSVVGAVTGDKQQQMSGNMRHDKGQVQQEANKPQ</sequence>
<dbReference type="SUPFAM" id="SSF69047">
    <property type="entry name" value="Hypothetical protein YjbJ"/>
    <property type="match status" value="2"/>
</dbReference>
<protein>
    <submittedName>
        <fullName evidence="2">Mismatched base pair and cruciform DNA recognition protein</fullName>
    </submittedName>
</protein>
<dbReference type="InterPro" id="IPR036629">
    <property type="entry name" value="YjbJ_sf"/>
</dbReference>
<reference evidence="2" key="1">
    <citation type="submission" date="2022-08" db="EMBL/GenBank/DDBJ databases">
        <authorList>
            <consortium name="DOE Joint Genome Institute"/>
            <person name="Min B."/>
            <person name="Riley R."/>
            <person name="Sierra-Patev S."/>
            <person name="Naranjo-Ortiz M."/>
            <person name="Looney B."/>
            <person name="Konkel Z."/>
            <person name="Slot J.C."/>
            <person name="Sakamoto Y."/>
            <person name="Steenwyk J.L."/>
            <person name="Rokas A."/>
            <person name="Carro J."/>
            <person name="Camarero S."/>
            <person name="Ferreira P."/>
            <person name="Molpeceres G."/>
            <person name="Ruiz-Duenas F.J."/>
            <person name="Serrano A."/>
            <person name="Henrissat B."/>
            <person name="Drula E."/>
            <person name="Hughes K.W."/>
            <person name="Mata J.L."/>
            <person name="Ishikawa N.K."/>
            <person name="Vargas-Isla R."/>
            <person name="Ushijima S."/>
            <person name="Smith C.A."/>
            <person name="Ahrendt S."/>
            <person name="Andreopoulos W."/>
            <person name="He G."/>
            <person name="Labutti K."/>
            <person name="Lipzen A."/>
            <person name="Ng V."/>
            <person name="Sandor L."/>
            <person name="Barry K."/>
            <person name="Martinez A.T."/>
            <person name="Xiao Y."/>
            <person name="Gibbons J.G."/>
            <person name="Terashima K."/>
            <person name="Hibbett D.S."/>
            <person name="Grigoriev I.V."/>
        </authorList>
    </citation>
    <scope>NUCLEOTIDE SEQUENCE</scope>
    <source>
        <strain evidence="2">TFB10291</strain>
    </source>
</reference>
<organism evidence="2 3">
    <name type="scientific">Lentinula aff. detonsa</name>
    <dbReference type="NCBI Taxonomy" id="2804958"/>
    <lineage>
        <taxon>Eukaryota</taxon>
        <taxon>Fungi</taxon>
        <taxon>Dikarya</taxon>
        <taxon>Basidiomycota</taxon>
        <taxon>Agaricomycotina</taxon>
        <taxon>Agaricomycetes</taxon>
        <taxon>Agaricomycetidae</taxon>
        <taxon>Agaricales</taxon>
        <taxon>Marasmiineae</taxon>
        <taxon>Omphalotaceae</taxon>
        <taxon>Lentinula</taxon>
    </lineage>
</organism>
<evidence type="ECO:0000313" key="2">
    <source>
        <dbReference type="EMBL" id="KAJ3783942.1"/>
    </source>
</evidence>
<name>A0AA38KVE1_9AGAR</name>
<dbReference type="PANTHER" id="PTHR40460">
    <property type="entry name" value="CHROMOSOME 1, WHOLE GENOME SHOTGUN SEQUENCE"/>
    <property type="match status" value="1"/>
</dbReference>
<dbReference type="AlphaFoldDB" id="A0AA38KVE1"/>
<dbReference type="Proteomes" id="UP001163798">
    <property type="component" value="Unassembled WGS sequence"/>
</dbReference>
<comment type="caution">
    <text evidence="2">The sequence shown here is derived from an EMBL/GenBank/DDBJ whole genome shotgun (WGS) entry which is preliminary data.</text>
</comment>